<dbReference type="SUPFAM" id="SSF56059">
    <property type="entry name" value="Glutathione synthetase ATP-binding domain-like"/>
    <property type="match status" value="1"/>
</dbReference>
<dbReference type="GO" id="GO:0005524">
    <property type="term" value="F:ATP binding"/>
    <property type="evidence" value="ECO:0007669"/>
    <property type="project" value="UniProtKB-KW"/>
</dbReference>
<evidence type="ECO:0000256" key="4">
    <source>
        <dbReference type="ARBA" id="ARBA00022598"/>
    </source>
</evidence>
<dbReference type="PANTHER" id="PTHR23132">
    <property type="entry name" value="D-ALANINE--D-ALANINE LIGASE"/>
    <property type="match status" value="1"/>
</dbReference>
<dbReference type="EMBL" id="UINC01087583">
    <property type="protein sequence ID" value="SVC37062.1"/>
    <property type="molecule type" value="Genomic_DNA"/>
</dbReference>
<evidence type="ECO:0000256" key="7">
    <source>
        <dbReference type="ARBA" id="ARBA00022960"/>
    </source>
</evidence>
<dbReference type="Gene3D" id="3.40.50.20">
    <property type="match status" value="1"/>
</dbReference>
<dbReference type="Pfam" id="PF07478">
    <property type="entry name" value="Dala_Dala_lig_C"/>
    <property type="match status" value="1"/>
</dbReference>
<comment type="subcellular location">
    <subcellularLocation>
        <location evidence="1">Cytoplasm</location>
    </subcellularLocation>
</comment>
<keyword evidence="6" id="KW-0067">ATP-binding</keyword>
<proteinExistence type="inferred from homology"/>
<evidence type="ECO:0000256" key="9">
    <source>
        <dbReference type="ARBA" id="ARBA00023316"/>
    </source>
</evidence>
<dbReference type="InterPro" id="IPR011127">
    <property type="entry name" value="Dala_Dala_lig_N"/>
</dbReference>
<dbReference type="Gene3D" id="3.30.470.20">
    <property type="entry name" value="ATP-grasp fold, B domain"/>
    <property type="match status" value="1"/>
</dbReference>
<dbReference type="GO" id="GO:0008360">
    <property type="term" value="P:regulation of cell shape"/>
    <property type="evidence" value="ECO:0007669"/>
    <property type="project" value="UniProtKB-KW"/>
</dbReference>
<feature type="domain" description="ATP-grasp" evidence="10">
    <location>
        <begin position="60"/>
        <end position="146"/>
    </location>
</feature>
<reference evidence="11" key="1">
    <citation type="submission" date="2018-05" db="EMBL/GenBank/DDBJ databases">
        <authorList>
            <person name="Lanie J.A."/>
            <person name="Ng W.-L."/>
            <person name="Kazmierczak K.M."/>
            <person name="Andrzejewski T.M."/>
            <person name="Davidsen T.M."/>
            <person name="Wayne K.J."/>
            <person name="Tettelin H."/>
            <person name="Glass J.I."/>
            <person name="Rusch D."/>
            <person name="Podicherti R."/>
            <person name="Tsui H.-C.T."/>
            <person name="Winkler M.E."/>
        </authorList>
    </citation>
    <scope>NUCLEOTIDE SEQUENCE</scope>
</reference>
<dbReference type="Pfam" id="PF01820">
    <property type="entry name" value="Dala_Dala_lig_N"/>
    <property type="match status" value="1"/>
</dbReference>
<dbReference type="PANTHER" id="PTHR23132:SF23">
    <property type="entry name" value="D-ALANINE--D-ALANINE LIGASE B"/>
    <property type="match status" value="1"/>
</dbReference>
<protein>
    <recommendedName>
        <fullName evidence="10">ATP-grasp domain-containing protein</fullName>
    </recommendedName>
</protein>
<accession>A0A382LPN2</accession>
<evidence type="ECO:0000256" key="6">
    <source>
        <dbReference type="ARBA" id="ARBA00022840"/>
    </source>
</evidence>
<dbReference type="InterPro" id="IPR016185">
    <property type="entry name" value="PreATP-grasp_dom_sf"/>
</dbReference>
<gene>
    <name evidence="11" type="ORF">METZ01_LOCUS289916</name>
</gene>
<name>A0A382LPN2_9ZZZZ</name>
<feature type="non-terminal residue" evidence="11">
    <location>
        <position position="184"/>
    </location>
</feature>
<dbReference type="GO" id="GO:0005737">
    <property type="term" value="C:cytoplasm"/>
    <property type="evidence" value="ECO:0007669"/>
    <property type="project" value="UniProtKB-SubCell"/>
</dbReference>
<dbReference type="GO" id="GO:0046872">
    <property type="term" value="F:metal ion binding"/>
    <property type="evidence" value="ECO:0007669"/>
    <property type="project" value="InterPro"/>
</dbReference>
<dbReference type="InterPro" id="IPR011095">
    <property type="entry name" value="Dala_Dala_lig_C"/>
</dbReference>
<dbReference type="PROSITE" id="PS00843">
    <property type="entry name" value="DALA_DALA_LIGASE_1"/>
    <property type="match status" value="1"/>
</dbReference>
<dbReference type="GO" id="GO:0008716">
    <property type="term" value="F:D-alanine-D-alanine ligase activity"/>
    <property type="evidence" value="ECO:0007669"/>
    <property type="project" value="InterPro"/>
</dbReference>
<dbReference type="GO" id="GO:0071555">
    <property type="term" value="P:cell wall organization"/>
    <property type="evidence" value="ECO:0007669"/>
    <property type="project" value="UniProtKB-KW"/>
</dbReference>
<evidence type="ECO:0000256" key="8">
    <source>
        <dbReference type="ARBA" id="ARBA00022984"/>
    </source>
</evidence>
<dbReference type="SUPFAM" id="SSF52440">
    <property type="entry name" value="PreATP-grasp domain"/>
    <property type="match status" value="1"/>
</dbReference>
<dbReference type="InterPro" id="IPR011761">
    <property type="entry name" value="ATP-grasp"/>
</dbReference>
<keyword evidence="3" id="KW-0963">Cytoplasm</keyword>
<dbReference type="InterPro" id="IPR000291">
    <property type="entry name" value="D-Ala_lig_Van_CS"/>
</dbReference>
<dbReference type="GO" id="GO:0009252">
    <property type="term" value="P:peptidoglycan biosynthetic process"/>
    <property type="evidence" value="ECO:0007669"/>
    <property type="project" value="UniProtKB-KW"/>
</dbReference>
<organism evidence="11">
    <name type="scientific">marine metagenome</name>
    <dbReference type="NCBI Taxonomy" id="408172"/>
    <lineage>
        <taxon>unclassified sequences</taxon>
        <taxon>metagenomes</taxon>
        <taxon>ecological metagenomes</taxon>
    </lineage>
</organism>
<keyword evidence="8" id="KW-0573">Peptidoglycan synthesis</keyword>
<evidence type="ECO:0000256" key="2">
    <source>
        <dbReference type="ARBA" id="ARBA00010871"/>
    </source>
</evidence>
<sequence length="184" mass="19931">MSAIENDFKTLKDCLAAFPLIHGKTGEDGKLQGLLEMLNLTYTGSGVKASVLGMDKSLSKAIWQSTGLPVARMVVLKKETLQDSYKAIKIRIANEIGYPCYVKPSSGGSSIGITRVESEGNLDSAIDASLHWDDKVLIEEFIDGQEIECAIIGNSKPIAASCLGEISPVNNFYDYDSKYSIDSK</sequence>
<comment type="similarity">
    <text evidence="2">Belongs to the D-alanine--D-alanine ligase family.</text>
</comment>
<dbReference type="AlphaFoldDB" id="A0A382LPN2"/>
<evidence type="ECO:0000256" key="5">
    <source>
        <dbReference type="ARBA" id="ARBA00022741"/>
    </source>
</evidence>
<keyword evidence="5" id="KW-0547">Nucleotide-binding</keyword>
<dbReference type="PROSITE" id="PS50975">
    <property type="entry name" value="ATP_GRASP"/>
    <property type="match status" value="1"/>
</dbReference>
<evidence type="ECO:0000313" key="11">
    <source>
        <dbReference type="EMBL" id="SVC37062.1"/>
    </source>
</evidence>
<dbReference type="Gene3D" id="3.30.1490.20">
    <property type="entry name" value="ATP-grasp fold, A domain"/>
    <property type="match status" value="1"/>
</dbReference>
<dbReference type="InterPro" id="IPR013815">
    <property type="entry name" value="ATP_grasp_subdomain_1"/>
</dbReference>
<keyword evidence="9" id="KW-0961">Cell wall biogenesis/degradation</keyword>
<evidence type="ECO:0000256" key="1">
    <source>
        <dbReference type="ARBA" id="ARBA00004496"/>
    </source>
</evidence>
<evidence type="ECO:0000259" key="10">
    <source>
        <dbReference type="PROSITE" id="PS50975"/>
    </source>
</evidence>
<keyword evidence="4" id="KW-0436">Ligase</keyword>
<evidence type="ECO:0000256" key="3">
    <source>
        <dbReference type="ARBA" id="ARBA00022490"/>
    </source>
</evidence>
<keyword evidence="7" id="KW-0133">Cell shape</keyword>